<comment type="caution">
    <text evidence="1">The sequence shown here is derived from an EMBL/GenBank/DDBJ whole genome shotgun (WGS) entry which is preliminary data.</text>
</comment>
<name>A0AAW8F2W0_9ACTN</name>
<evidence type="ECO:0000313" key="1">
    <source>
        <dbReference type="EMBL" id="MDQ0904416.1"/>
    </source>
</evidence>
<evidence type="ECO:0008006" key="3">
    <source>
        <dbReference type="Google" id="ProtNLM"/>
    </source>
</evidence>
<sequence length="51" mass="5897">MHIAMHLKVKMNKPTFLELFRLLAAMAHELDSAQFEETLRRYTDGSMSKAS</sequence>
<organism evidence="1 2">
    <name type="scientific">Streptomyces canus</name>
    <dbReference type="NCBI Taxonomy" id="58343"/>
    <lineage>
        <taxon>Bacteria</taxon>
        <taxon>Bacillati</taxon>
        <taxon>Actinomycetota</taxon>
        <taxon>Actinomycetes</taxon>
        <taxon>Kitasatosporales</taxon>
        <taxon>Streptomycetaceae</taxon>
        <taxon>Streptomyces</taxon>
        <taxon>Streptomyces aurantiacus group</taxon>
    </lineage>
</organism>
<accession>A0AAW8F2W0</accession>
<protein>
    <recommendedName>
        <fullName evidence="3">Transposase</fullName>
    </recommendedName>
</protein>
<gene>
    <name evidence="1" type="ORF">QFZ22_000401</name>
</gene>
<evidence type="ECO:0000313" key="2">
    <source>
        <dbReference type="Proteomes" id="UP001234216"/>
    </source>
</evidence>
<reference evidence="1" key="1">
    <citation type="submission" date="2023-07" db="EMBL/GenBank/DDBJ databases">
        <title>Comparative genomics of wheat-associated soil bacteria to identify genetic determinants of phenazine resistance.</title>
        <authorList>
            <person name="Mouncey N."/>
        </authorList>
    </citation>
    <scope>NUCLEOTIDE SEQUENCE</scope>
    <source>
        <strain evidence="1">V4I22</strain>
    </source>
</reference>
<dbReference type="EMBL" id="JAUSZV010000003">
    <property type="protein sequence ID" value="MDQ0904416.1"/>
    <property type="molecule type" value="Genomic_DNA"/>
</dbReference>
<dbReference type="Proteomes" id="UP001234216">
    <property type="component" value="Unassembled WGS sequence"/>
</dbReference>
<dbReference type="AlphaFoldDB" id="A0AAW8F2W0"/>
<proteinExistence type="predicted"/>
<dbReference type="RefSeq" id="WP_306972169.1">
    <property type="nucleotide sequence ID" value="NZ_JAUSZV010000003.1"/>
</dbReference>